<comment type="caution">
    <text evidence="2">The sequence shown here is derived from an EMBL/GenBank/DDBJ whole genome shotgun (WGS) entry which is preliminary data.</text>
</comment>
<keyword evidence="1" id="KW-0472">Membrane</keyword>
<gene>
    <name evidence="2" type="ORF">ENM66_04285</name>
</gene>
<reference evidence="2" key="1">
    <citation type="journal article" date="2020" name="mSystems">
        <title>Genome- and Community-Level Interaction Insights into Carbon Utilization and Element Cycling Functions of Hydrothermarchaeota in Hydrothermal Sediment.</title>
        <authorList>
            <person name="Zhou Z."/>
            <person name="Liu Y."/>
            <person name="Xu W."/>
            <person name="Pan J."/>
            <person name="Luo Z.H."/>
            <person name="Li M."/>
        </authorList>
    </citation>
    <scope>NUCLEOTIDE SEQUENCE [LARGE SCALE GENOMIC DNA]</scope>
    <source>
        <strain evidence="2">SpSt-1105</strain>
    </source>
</reference>
<evidence type="ECO:0000313" key="2">
    <source>
        <dbReference type="EMBL" id="HHQ50551.1"/>
    </source>
</evidence>
<feature type="transmembrane region" description="Helical" evidence="1">
    <location>
        <begin position="88"/>
        <end position="106"/>
    </location>
</feature>
<name>A0A7J3Z799_9CREN</name>
<protein>
    <submittedName>
        <fullName evidence="2">Uncharacterized protein</fullName>
    </submittedName>
</protein>
<accession>A0A7J3Z799</accession>
<feature type="transmembrane region" description="Helical" evidence="1">
    <location>
        <begin position="112"/>
        <end position="131"/>
    </location>
</feature>
<dbReference type="AlphaFoldDB" id="A0A7J3Z799"/>
<feature type="transmembrane region" description="Helical" evidence="1">
    <location>
        <begin position="59"/>
        <end position="79"/>
    </location>
</feature>
<keyword evidence="1" id="KW-0812">Transmembrane</keyword>
<evidence type="ECO:0000256" key="1">
    <source>
        <dbReference type="SAM" id="Phobius"/>
    </source>
</evidence>
<dbReference type="EMBL" id="DRYQ01000061">
    <property type="protein sequence ID" value="HHQ50551.1"/>
    <property type="molecule type" value="Genomic_DNA"/>
</dbReference>
<feature type="transmembrane region" description="Helical" evidence="1">
    <location>
        <begin position="33"/>
        <end position="53"/>
    </location>
</feature>
<organism evidence="2">
    <name type="scientific">Ignisphaera aggregans</name>
    <dbReference type="NCBI Taxonomy" id="334771"/>
    <lineage>
        <taxon>Archaea</taxon>
        <taxon>Thermoproteota</taxon>
        <taxon>Thermoprotei</taxon>
        <taxon>Desulfurococcales</taxon>
        <taxon>Desulfurococcaceae</taxon>
        <taxon>Ignisphaera</taxon>
    </lineage>
</organism>
<sequence>MCRARFKLQKDTIISRHRERRVPPMGSAFKENFNSILLAVILILVGSSIIAALHGFSTALLTSLDLAVLGTVVMCRGLVEKDASEKKFYAIWGLVLYSFAIAVATSATFSTLVGIAVLFVCLGLALLFAVLY</sequence>
<keyword evidence="1" id="KW-1133">Transmembrane helix</keyword>
<proteinExistence type="predicted"/>